<accession>A0A2U1NKF6</accession>
<dbReference type="AlphaFoldDB" id="A0A2U1NKF6"/>
<organism evidence="1 2">
    <name type="scientific">Artemisia annua</name>
    <name type="common">Sweet wormwood</name>
    <dbReference type="NCBI Taxonomy" id="35608"/>
    <lineage>
        <taxon>Eukaryota</taxon>
        <taxon>Viridiplantae</taxon>
        <taxon>Streptophyta</taxon>
        <taxon>Embryophyta</taxon>
        <taxon>Tracheophyta</taxon>
        <taxon>Spermatophyta</taxon>
        <taxon>Magnoliopsida</taxon>
        <taxon>eudicotyledons</taxon>
        <taxon>Gunneridae</taxon>
        <taxon>Pentapetalae</taxon>
        <taxon>asterids</taxon>
        <taxon>campanulids</taxon>
        <taxon>Asterales</taxon>
        <taxon>Asteraceae</taxon>
        <taxon>Asteroideae</taxon>
        <taxon>Anthemideae</taxon>
        <taxon>Artemisiinae</taxon>
        <taxon>Artemisia</taxon>
    </lineage>
</organism>
<dbReference type="EMBL" id="PKPP01002640">
    <property type="protein sequence ID" value="PWA73997.1"/>
    <property type="molecule type" value="Genomic_DNA"/>
</dbReference>
<proteinExistence type="predicted"/>
<reference evidence="1 2" key="1">
    <citation type="journal article" date="2018" name="Mol. Plant">
        <title>The genome of Artemisia annua provides insight into the evolution of Asteraceae family and artemisinin biosynthesis.</title>
        <authorList>
            <person name="Shen Q."/>
            <person name="Zhang L."/>
            <person name="Liao Z."/>
            <person name="Wang S."/>
            <person name="Yan T."/>
            <person name="Shi P."/>
            <person name="Liu M."/>
            <person name="Fu X."/>
            <person name="Pan Q."/>
            <person name="Wang Y."/>
            <person name="Lv Z."/>
            <person name="Lu X."/>
            <person name="Zhang F."/>
            <person name="Jiang W."/>
            <person name="Ma Y."/>
            <person name="Chen M."/>
            <person name="Hao X."/>
            <person name="Li L."/>
            <person name="Tang Y."/>
            <person name="Lv G."/>
            <person name="Zhou Y."/>
            <person name="Sun X."/>
            <person name="Brodelius P.E."/>
            <person name="Rose J.K.C."/>
            <person name="Tang K."/>
        </authorList>
    </citation>
    <scope>NUCLEOTIDE SEQUENCE [LARGE SCALE GENOMIC DNA]</scope>
    <source>
        <strain evidence="2">cv. Huhao1</strain>
        <tissue evidence="1">Leaf</tissue>
    </source>
</reference>
<name>A0A2U1NKF6_ARTAN</name>
<evidence type="ECO:0000313" key="2">
    <source>
        <dbReference type="Proteomes" id="UP000245207"/>
    </source>
</evidence>
<dbReference type="Proteomes" id="UP000245207">
    <property type="component" value="Unassembled WGS sequence"/>
</dbReference>
<keyword evidence="2" id="KW-1185">Reference proteome</keyword>
<gene>
    <name evidence="1" type="ORF">CTI12_AA256160</name>
</gene>
<evidence type="ECO:0000313" key="1">
    <source>
        <dbReference type="EMBL" id="PWA73997.1"/>
    </source>
</evidence>
<comment type="caution">
    <text evidence="1">The sequence shown here is derived from an EMBL/GenBank/DDBJ whole genome shotgun (WGS) entry which is preliminary data.</text>
</comment>
<protein>
    <submittedName>
        <fullName evidence="1">Uncharacterized protein</fullName>
    </submittedName>
</protein>
<sequence>MALWKHVPGSLNFLIKGEILDVYNTTKSQFLKLHPRPRISKSQRSWFAARGWYWAGGVHLVSGGRTMGGRIPVAVAQREHISPILTKSVVAATSNSDNGGDGGGCT</sequence>